<dbReference type="EMBL" id="CP003630">
    <property type="protein sequence ID" value="AFZ18234.1"/>
    <property type="molecule type" value="Genomic_DNA"/>
</dbReference>
<dbReference type="Pfam" id="PF11209">
    <property type="entry name" value="LmeA"/>
    <property type="match status" value="1"/>
</dbReference>
<dbReference type="eggNOG" id="ENOG502Z830">
    <property type="taxonomic scope" value="Bacteria"/>
</dbReference>
<dbReference type="OrthoDB" id="420681at2"/>
<accession>K9WEP5</accession>
<dbReference type="AlphaFoldDB" id="K9WEP5"/>
<dbReference type="Proteomes" id="UP000010471">
    <property type="component" value="Chromosome"/>
</dbReference>
<dbReference type="RefSeq" id="WP_015182383.1">
    <property type="nucleotide sequence ID" value="NC_019738.1"/>
</dbReference>
<evidence type="ECO:0000313" key="1">
    <source>
        <dbReference type="EMBL" id="AFZ18234.1"/>
    </source>
</evidence>
<evidence type="ECO:0008006" key="3">
    <source>
        <dbReference type="Google" id="ProtNLM"/>
    </source>
</evidence>
<gene>
    <name evidence="1" type="ORF">Mic7113_2432</name>
</gene>
<reference evidence="1 2" key="1">
    <citation type="submission" date="2012-06" db="EMBL/GenBank/DDBJ databases">
        <title>Finished chromosome of genome of Microcoleus sp. PCC 7113.</title>
        <authorList>
            <consortium name="US DOE Joint Genome Institute"/>
            <person name="Gugger M."/>
            <person name="Coursin T."/>
            <person name="Rippka R."/>
            <person name="Tandeau De Marsac N."/>
            <person name="Huntemann M."/>
            <person name="Wei C.-L."/>
            <person name="Han J."/>
            <person name="Detter J.C."/>
            <person name="Han C."/>
            <person name="Tapia R."/>
            <person name="Chen A."/>
            <person name="Kyrpides N."/>
            <person name="Mavromatis K."/>
            <person name="Markowitz V."/>
            <person name="Szeto E."/>
            <person name="Ivanova N."/>
            <person name="Pagani I."/>
            <person name="Pati A."/>
            <person name="Goodwin L."/>
            <person name="Nordberg H.P."/>
            <person name="Cantor M.N."/>
            <person name="Hua S.X."/>
            <person name="Woyke T."/>
            <person name="Kerfeld C.A."/>
        </authorList>
    </citation>
    <scope>NUCLEOTIDE SEQUENCE [LARGE SCALE GENOMIC DNA]</scope>
    <source>
        <strain evidence="1 2">PCC 7113</strain>
    </source>
</reference>
<dbReference type="InterPro" id="IPR021373">
    <property type="entry name" value="DUF2993"/>
</dbReference>
<dbReference type="HOGENOM" id="CLU_092370_1_0_3"/>
<organism evidence="1 2">
    <name type="scientific">Allocoleopsis franciscana PCC 7113</name>
    <dbReference type="NCBI Taxonomy" id="1173027"/>
    <lineage>
        <taxon>Bacteria</taxon>
        <taxon>Bacillati</taxon>
        <taxon>Cyanobacteriota</taxon>
        <taxon>Cyanophyceae</taxon>
        <taxon>Coleofasciculales</taxon>
        <taxon>Coleofasciculaceae</taxon>
        <taxon>Allocoleopsis</taxon>
        <taxon>Allocoleopsis franciscana</taxon>
    </lineage>
</organism>
<name>K9WEP5_9CYAN</name>
<keyword evidence="2" id="KW-1185">Reference proteome</keyword>
<sequence length="248" mass="27724">MPNEPRLEEQAVSEAAEMAIAAQFDEVENIDVEVRTDLVKMVQGHADSVSIAAQGVVMQKDIRVQEMEVHTNRIAIDLLRTIFGHVELDTPLDATARVELTEQDLNRALNSDYIRSQFQSLELDVEGQIITLEPQQLKIHLSGDGKIGFSGTIVLNETGKTRRMGFTALIRLPIMQQPLLLEAFQCTEGEGISLELALTFLNKARELMDSPYFEIEGVALCIKKLDVQSGRLSLYTDAYVRQLPETHS</sequence>
<proteinExistence type="predicted"/>
<dbReference type="STRING" id="1173027.Mic7113_2432"/>
<protein>
    <recommendedName>
        <fullName evidence="3">DUF2993 domain-containing protein</fullName>
    </recommendedName>
</protein>
<dbReference type="KEGG" id="mic:Mic7113_2432"/>
<evidence type="ECO:0000313" key="2">
    <source>
        <dbReference type="Proteomes" id="UP000010471"/>
    </source>
</evidence>